<feature type="domain" description="Insertion element IS150 protein InsJ-like helix-turn-helix" evidence="1">
    <location>
        <begin position="22"/>
        <end position="54"/>
    </location>
</feature>
<proteinExistence type="predicted"/>
<protein>
    <submittedName>
        <fullName evidence="2">Helix-turn-helix domain-containing protein</fullName>
    </submittedName>
</protein>
<dbReference type="Proteomes" id="UP001210528">
    <property type="component" value="Unassembled WGS sequence"/>
</dbReference>
<dbReference type="Gene3D" id="1.10.10.60">
    <property type="entry name" value="Homeodomain-like"/>
    <property type="match status" value="1"/>
</dbReference>
<reference evidence="2 3" key="1">
    <citation type="submission" date="2023-01" db="EMBL/GenBank/DDBJ databases">
        <title>Halorubrum ezzemoulense from Santa Pola, Spain.</title>
        <authorList>
            <person name="Feng Y."/>
            <person name="Louyakis A.S."/>
            <person name="Gogarten J.P."/>
        </authorList>
    </citation>
    <scope>NUCLEOTIDE SEQUENCE [LARGE SCALE GENOMIC DNA]</scope>
    <source>
        <strain evidence="2 3">AMM015</strain>
    </source>
</reference>
<organism evidence="2 3">
    <name type="scientific">Halorubrum ezzemoulense</name>
    <name type="common">Halorubrum chaoviator</name>
    <dbReference type="NCBI Taxonomy" id="337243"/>
    <lineage>
        <taxon>Archaea</taxon>
        <taxon>Methanobacteriati</taxon>
        <taxon>Methanobacteriota</taxon>
        <taxon>Stenosarchaea group</taxon>
        <taxon>Halobacteria</taxon>
        <taxon>Halobacteriales</taxon>
        <taxon>Haloferacaceae</taxon>
        <taxon>Halorubrum</taxon>
    </lineage>
</organism>
<dbReference type="EMBL" id="JAQLUK010000027">
    <property type="protein sequence ID" value="MDB2293708.1"/>
    <property type="molecule type" value="Genomic_DNA"/>
</dbReference>
<sequence length="71" mass="8315">MSDENPYVVGPTPYDEETLRRLYLDERRTMAAIARKFDRDPSTIRRWMDEFGIERRQGGDAHAIQEAVADE</sequence>
<accession>A0ABT4Z6A2</accession>
<dbReference type="InterPro" id="IPR055247">
    <property type="entry name" value="InsJ-like_HTH"/>
</dbReference>
<dbReference type="RefSeq" id="WP_271970468.1">
    <property type="nucleotide sequence ID" value="NZ_JAQLUK010000027.1"/>
</dbReference>
<name>A0ABT4Z6A2_HALEZ</name>
<keyword evidence="3" id="KW-1185">Reference proteome</keyword>
<gene>
    <name evidence="2" type="ORF">PM085_15735</name>
</gene>
<evidence type="ECO:0000313" key="2">
    <source>
        <dbReference type="EMBL" id="MDB2293708.1"/>
    </source>
</evidence>
<dbReference type="Pfam" id="PF13518">
    <property type="entry name" value="HTH_28"/>
    <property type="match status" value="1"/>
</dbReference>
<comment type="caution">
    <text evidence="2">The sequence shown here is derived from an EMBL/GenBank/DDBJ whole genome shotgun (WGS) entry which is preliminary data.</text>
</comment>
<evidence type="ECO:0000259" key="1">
    <source>
        <dbReference type="Pfam" id="PF13518"/>
    </source>
</evidence>
<evidence type="ECO:0000313" key="3">
    <source>
        <dbReference type="Proteomes" id="UP001210528"/>
    </source>
</evidence>